<organism evidence="1 2">
    <name type="scientific">Nostocoides australiense Ben110</name>
    <dbReference type="NCBI Taxonomy" id="1193182"/>
    <lineage>
        <taxon>Bacteria</taxon>
        <taxon>Bacillati</taxon>
        <taxon>Actinomycetota</taxon>
        <taxon>Actinomycetes</taxon>
        <taxon>Micrococcales</taxon>
        <taxon>Intrasporangiaceae</taxon>
        <taxon>Nostocoides</taxon>
    </lineage>
</organism>
<gene>
    <name evidence="1" type="ORF">BN11_4740007</name>
</gene>
<keyword evidence="2" id="KW-1185">Reference proteome</keyword>
<dbReference type="Proteomes" id="UP000035763">
    <property type="component" value="Unassembled WGS sequence"/>
</dbReference>
<dbReference type="EMBL" id="CAJA01000417">
    <property type="protein sequence ID" value="CCH74734.1"/>
    <property type="molecule type" value="Genomic_DNA"/>
</dbReference>
<dbReference type="RefSeq" id="WP_048700086.1">
    <property type="nucleotide sequence ID" value="NZ_HG764815.1"/>
</dbReference>
<reference evidence="1 2" key="1">
    <citation type="journal article" date="2013" name="ISME J.">
        <title>A metabolic model for members of the genus Tetrasphaera involved in enhanced biological phosphorus removal.</title>
        <authorList>
            <person name="Kristiansen R."/>
            <person name="Nguyen H.T.T."/>
            <person name="Saunders A.M."/>
            <person name="Nielsen J.L."/>
            <person name="Wimmer R."/>
            <person name="Le V.Q."/>
            <person name="McIlroy S.J."/>
            <person name="Petrovski S."/>
            <person name="Seviour R.J."/>
            <person name="Calteau A."/>
            <person name="Nielsen K.L."/>
            <person name="Nielsen P.H."/>
        </authorList>
    </citation>
    <scope>NUCLEOTIDE SEQUENCE [LARGE SCALE GENOMIC DNA]</scope>
    <source>
        <strain evidence="1 2">Ben110</strain>
    </source>
</reference>
<comment type="caution">
    <text evidence="1">The sequence shown here is derived from an EMBL/GenBank/DDBJ whole genome shotgun (WGS) entry which is preliminary data.</text>
</comment>
<dbReference type="STRING" id="1193182.BN11_4740007"/>
<sequence>MDIALLYFDDCPNWKIADERLAVIAAERPDLTVSRHLVDTLEEAERVGFHGSPSILLNGVDVFAGPDAGVGLSCRVYRTPDGPAGAPTIEQLRAALYRQDRTVG</sequence>
<dbReference type="GO" id="GO:0016829">
    <property type="term" value="F:lyase activity"/>
    <property type="evidence" value="ECO:0007669"/>
    <property type="project" value="UniProtKB-KW"/>
</dbReference>
<dbReference type="AlphaFoldDB" id="W6K4B7"/>
<keyword evidence="1" id="KW-0456">Lyase</keyword>
<dbReference type="OrthoDB" id="7185309at2"/>
<evidence type="ECO:0000313" key="2">
    <source>
        <dbReference type="Proteomes" id="UP000035763"/>
    </source>
</evidence>
<proteinExistence type="predicted"/>
<protein>
    <submittedName>
        <fullName evidence="1">Putative alkylmercury lyase</fullName>
    </submittedName>
</protein>
<name>W6K4B7_9MICO</name>
<accession>W6K4B7</accession>
<evidence type="ECO:0000313" key="1">
    <source>
        <dbReference type="EMBL" id="CCH74734.1"/>
    </source>
</evidence>